<dbReference type="RefSeq" id="WP_165142298.1">
    <property type="nucleotide sequence ID" value="NZ_JAALLT010000003.1"/>
</dbReference>
<name>A0A6M1T5C4_9BACT</name>
<dbReference type="GO" id="GO:0008615">
    <property type="term" value="P:pyridoxine biosynthetic process"/>
    <property type="evidence" value="ECO:0007669"/>
    <property type="project" value="UniProtKB-KW"/>
</dbReference>
<keyword evidence="1" id="KW-0963">Cytoplasm</keyword>
<dbReference type="Proteomes" id="UP000473278">
    <property type="component" value="Unassembled WGS sequence"/>
</dbReference>
<feature type="domain" description="D-isomer specific 2-hydroxyacid dehydrogenase catalytic" evidence="6">
    <location>
        <begin position="28"/>
        <end position="279"/>
    </location>
</feature>
<dbReference type="SUPFAM" id="SSF51735">
    <property type="entry name" value="NAD(P)-binding Rossmann-fold domains"/>
    <property type="match status" value="1"/>
</dbReference>
<dbReference type="SUPFAM" id="SSF52283">
    <property type="entry name" value="Formate/glycerate dehydrogenase catalytic domain-like"/>
    <property type="match status" value="1"/>
</dbReference>
<dbReference type="EMBL" id="JAALLT010000003">
    <property type="protein sequence ID" value="NGP77195.1"/>
    <property type="molecule type" value="Genomic_DNA"/>
</dbReference>
<dbReference type="GO" id="GO:0016618">
    <property type="term" value="F:hydroxypyruvate reductase [NAD(P)H] activity"/>
    <property type="evidence" value="ECO:0007669"/>
    <property type="project" value="TreeGrafter"/>
</dbReference>
<evidence type="ECO:0000256" key="3">
    <source>
        <dbReference type="ARBA" id="ARBA00023027"/>
    </source>
</evidence>
<dbReference type="CDD" id="cd12158">
    <property type="entry name" value="ErythrP_dh"/>
    <property type="match status" value="1"/>
</dbReference>
<dbReference type="InterPro" id="IPR050223">
    <property type="entry name" value="D-isomer_2-hydroxyacid_DH"/>
</dbReference>
<proteinExistence type="inferred from homology"/>
<organism evidence="8 9">
    <name type="scientific">Halalkalibaculum roseum</name>
    <dbReference type="NCBI Taxonomy" id="2709311"/>
    <lineage>
        <taxon>Bacteria</taxon>
        <taxon>Pseudomonadati</taxon>
        <taxon>Balneolota</taxon>
        <taxon>Balneolia</taxon>
        <taxon>Balneolales</taxon>
        <taxon>Balneolaceae</taxon>
        <taxon>Halalkalibaculum</taxon>
    </lineage>
</organism>
<dbReference type="Gene3D" id="3.40.50.720">
    <property type="entry name" value="NAD(P)-binding Rossmann-like Domain"/>
    <property type="match status" value="2"/>
</dbReference>
<dbReference type="GO" id="GO:0051287">
    <property type="term" value="F:NAD binding"/>
    <property type="evidence" value="ECO:0007669"/>
    <property type="project" value="InterPro"/>
</dbReference>
<keyword evidence="2 5" id="KW-0560">Oxidoreductase</keyword>
<evidence type="ECO:0000313" key="9">
    <source>
        <dbReference type="Proteomes" id="UP000473278"/>
    </source>
</evidence>
<evidence type="ECO:0000259" key="7">
    <source>
        <dbReference type="Pfam" id="PF02826"/>
    </source>
</evidence>
<sequence length="373" mass="42045">MITVFADKYLYNIEQLLPESCNLKLYNPSQGIPEDLDNADALLIRTVNKIDRNLIDRLPKSLQFIATGSAGTDHVDLELLKKRDIAFGDAAGCNSRSVAEYVVTSLLLWMEDIAKTPKSLTVGIIGKGNAGTEVDRLLNSLGVSTICYDPPKEKREENFTSANLEDVLSADVLSFHTPLEHRGVFATYHWLDEDKLDSNHYDLIINTSRGGVIDEQALLKAYIKGSVENFIIDVWENEPLFNDLIAENAFLKTPHIAGYSRQSKLRATQMIVDSMCKHFGLEVPDTDSSSNNEGLKLTNNSLKSAQLSDVLCKIHPIREYEKRLKRLIGLPPQKKEPGFNTLRSEFPLRNEYRYLSLPDFLLKEFPLIRKLSS</sequence>
<dbReference type="InterPro" id="IPR006139">
    <property type="entry name" value="D-isomer_2_OHA_DH_cat_dom"/>
</dbReference>
<keyword evidence="4" id="KW-0664">Pyridoxine biosynthesis</keyword>
<dbReference type="GO" id="GO:0005829">
    <property type="term" value="C:cytosol"/>
    <property type="evidence" value="ECO:0007669"/>
    <property type="project" value="TreeGrafter"/>
</dbReference>
<dbReference type="PANTHER" id="PTHR10996:SF178">
    <property type="entry name" value="2-HYDROXYACID DEHYDROGENASE YGL185C-RELATED"/>
    <property type="match status" value="1"/>
</dbReference>
<dbReference type="InterPro" id="IPR036291">
    <property type="entry name" value="NAD(P)-bd_dom_sf"/>
</dbReference>
<dbReference type="GO" id="GO:0033711">
    <property type="term" value="F:4-phosphoerythronate dehydrogenase activity"/>
    <property type="evidence" value="ECO:0007669"/>
    <property type="project" value="InterPro"/>
</dbReference>
<comment type="similarity">
    <text evidence="5">Belongs to the D-isomer specific 2-hydroxyacid dehydrogenase family.</text>
</comment>
<dbReference type="GO" id="GO:0030267">
    <property type="term" value="F:glyoxylate reductase (NADPH) activity"/>
    <property type="evidence" value="ECO:0007669"/>
    <property type="project" value="TreeGrafter"/>
</dbReference>
<evidence type="ECO:0000256" key="5">
    <source>
        <dbReference type="RuleBase" id="RU003719"/>
    </source>
</evidence>
<dbReference type="PANTHER" id="PTHR10996">
    <property type="entry name" value="2-HYDROXYACID DEHYDROGENASE-RELATED"/>
    <property type="match status" value="1"/>
</dbReference>
<dbReference type="InterPro" id="IPR006140">
    <property type="entry name" value="D-isomer_DH_NAD-bd"/>
</dbReference>
<reference evidence="8 9" key="1">
    <citation type="submission" date="2020-02" db="EMBL/GenBank/DDBJ databases">
        <title>Balneolaceae bacterium YR4-1, complete genome.</title>
        <authorList>
            <person name="Li Y."/>
            <person name="Wu S."/>
        </authorList>
    </citation>
    <scope>NUCLEOTIDE SEQUENCE [LARGE SCALE GENOMIC DNA]</scope>
    <source>
        <strain evidence="8 9">YR4-1</strain>
    </source>
</reference>
<feature type="domain" description="D-isomer specific 2-hydroxyacid dehydrogenase NAD-binding" evidence="7">
    <location>
        <begin position="116"/>
        <end position="257"/>
    </location>
</feature>
<protein>
    <submittedName>
        <fullName evidence="8">4-phosphoerythronate dehydrogenase</fullName>
    </submittedName>
</protein>
<accession>A0A6M1T5C4</accession>
<evidence type="ECO:0000256" key="1">
    <source>
        <dbReference type="ARBA" id="ARBA00022490"/>
    </source>
</evidence>
<dbReference type="InterPro" id="IPR020921">
    <property type="entry name" value="Erythronate-4-P_DHase"/>
</dbReference>
<comment type="caution">
    <text evidence="8">The sequence shown here is derived from an EMBL/GenBank/DDBJ whole genome shotgun (WGS) entry which is preliminary data.</text>
</comment>
<dbReference type="Pfam" id="PF02826">
    <property type="entry name" value="2-Hacid_dh_C"/>
    <property type="match status" value="1"/>
</dbReference>
<evidence type="ECO:0000313" key="8">
    <source>
        <dbReference type="EMBL" id="NGP77195.1"/>
    </source>
</evidence>
<evidence type="ECO:0000259" key="6">
    <source>
        <dbReference type="Pfam" id="PF00389"/>
    </source>
</evidence>
<dbReference type="AlphaFoldDB" id="A0A6M1T5C4"/>
<evidence type="ECO:0000256" key="2">
    <source>
        <dbReference type="ARBA" id="ARBA00023002"/>
    </source>
</evidence>
<keyword evidence="9" id="KW-1185">Reference proteome</keyword>
<keyword evidence="3" id="KW-0520">NAD</keyword>
<gene>
    <name evidence="8" type="ORF">G3570_11155</name>
</gene>
<dbReference type="Pfam" id="PF00389">
    <property type="entry name" value="2-Hacid_dh"/>
    <property type="match status" value="1"/>
</dbReference>
<evidence type="ECO:0000256" key="4">
    <source>
        <dbReference type="ARBA" id="ARBA00023096"/>
    </source>
</evidence>